<proteinExistence type="predicted"/>
<dbReference type="EMBL" id="GGEC01032868">
    <property type="protein sequence ID" value="MBX13352.1"/>
    <property type="molecule type" value="Transcribed_RNA"/>
</dbReference>
<evidence type="ECO:0000313" key="1">
    <source>
        <dbReference type="EMBL" id="MBX13352.1"/>
    </source>
</evidence>
<accession>A0A2P2L5U9</accession>
<name>A0A2P2L5U9_RHIMU</name>
<reference evidence="1" key="1">
    <citation type="submission" date="2018-02" db="EMBL/GenBank/DDBJ databases">
        <title>Rhizophora mucronata_Transcriptome.</title>
        <authorList>
            <person name="Meera S.P."/>
            <person name="Sreeshan A."/>
            <person name="Augustine A."/>
        </authorList>
    </citation>
    <scope>NUCLEOTIDE SEQUENCE</scope>
    <source>
        <tissue evidence="1">Leaf</tissue>
    </source>
</reference>
<organism evidence="1">
    <name type="scientific">Rhizophora mucronata</name>
    <name type="common">Asiatic mangrove</name>
    <dbReference type="NCBI Taxonomy" id="61149"/>
    <lineage>
        <taxon>Eukaryota</taxon>
        <taxon>Viridiplantae</taxon>
        <taxon>Streptophyta</taxon>
        <taxon>Embryophyta</taxon>
        <taxon>Tracheophyta</taxon>
        <taxon>Spermatophyta</taxon>
        <taxon>Magnoliopsida</taxon>
        <taxon>eudicotyledons</taxon>
        <taxon>Gunneridae</taxon>
        <taxon>Pentapetalae</taxon>
        <taxon>rosids</taxon>
        <taxon>fabids</taxon>
        <taxon>Malpighiales</taxon>
        <taxon>Rhizophoraceae</taxon>
        <taxon>Rhizophora</taxon>
    </lineage>
</organism>
<dbReference type="AlphaFoldDB" id="A0A2P2L5U9"/>
<protein>
    <submittedName>
        <fullName evidence="1">Uncharacterized protein</fullName>
    </submittedName>
</protein>
<sequence>MWFLSLCVCVFLLILWKITHFILLELLFSYSAFSSGKHRPQKKANCF</sequence>